<dbReference type="RefSeq" id="WP_142081984.1">
    <property type="nucleotide sequence ID" value="NZ_VFPT01000001.1"/>
</dbReference>
<protein>
    <submittedName>
        <fullName evidence="1">Uncharacterized protein</fullName>
    </submittedName>
</protein>
<dbReference type="Proteomes" id="UP000320582">
    <property type="component" value="Unassembled WGS sequence"/>
</dbReference>
<organism evidence="1 2">
    <name type="scientific">Roseinatronobacter monicus</name>
    <dbReference type="NCBI Taxonomy" id="393481"/>
    <lineage>
        <taxon>Bacteria</taxon>
        <taxon>Pseudomonadati</taxon>
        <taxon>Pseudomonadota</taxon>
        <taxon>Alphaproteobacteria</taxon>
        <taxon>Rhodobacterales</taxon>
        <taxon>Paracoccaceae</taxon>
        <taxon>Roseinatronobacter</taxon>
    </lineage>
</organism>
<comment type="caution">
    <text evidence="1">The sequence shown here is derived from an EMBL/GenBank/DDBJ whole genome shotgun (WGS) entry which is preliminary data.</text>
</comment>
<evidence type="ECO:0000313" key="2">
    <source>
        <dbReference type="Proteomes" id="UP000320582"/>
    </source>
</evidence>
<dbReference type="EMBL" id="VFPT01000001">
    <property type="protein sequence ID" value="TQM93783.1"/>
    <property type="molecule type" value="Genomic_DNA"/>
</dbReference>
<evidence type="ECO:0000313" key="1">
    <source>
        <dbReference type="EMBL" id="TQM93783.1"/>
    </source>
</evidence>
<dbReference type="AlphaFoldDB" id="A0A543KFC8"/>
<proteinExistence type="predicted"/>
<gene>
    <name evidence="1" type="ORF">BD293_2432</name>
</gene>
<dbReference type="OrthoDB" id="8421236at2"/>
<name>A0A543KFC8_9RHOB</name>
<reference evidence="1 2" key="1">
    <citation type="submission" date="2019-06" db="EMBL/GenBank/DDBJ databases">
        <title>Genomic Encyclopedia of Archaeal and Bacterial Type Strains, Phase II (KMG-II): from individual species to whole genera.</title>
        <authorList>
            <person name="Goeker M."/>
        </authorList>
    </citation>
    <scope>NUCLEOTIDE SEQUENCE [LARGE SCALE GENOMIC DNA]</scope>
    <source>
        <strain evidence="1 2">DSM 18423</strain>
    </source>
</reference>
<sequence>MAKSNAERLREFKARKEEEAKRASLTLAGVFKTPFYQFLPNDFDFSSDFSDCFEFIGLPVPEIKDDRGLEDVTHYNDDLAAKMIEPNLGSLGRAEVMITALTEAAEDLAKHVNAYKRTEIKARLTEIETSDLSEPEAKKVALKEAARLNKMLDQLGKQVRHTFPQWKVIG</sequence>
<accession>A0A543KFC8</accession>
<keyword evidence="2" id="KW-1185">Reference proteome</keyword>